<evidence type="ECO:0000313" key="3">
    <source>
        <dbReference type="EMBL" id="KKR55673.1"/>
    </source>
</evidence>
<evidence type="ECO:0000313" key="4">
    <source>
        <dbReference type="Proteomes" id="UP000034489"/>
    </source>
</evidence>
<dbReference type="InterPro" id="IPR025714">
    <property type="entry name" value="Methyltranfer_dom"/>
</dbReference>
<dbReference type="SUPFAM" id="SSF53335">
    <property type="entry name" value="S-adenosyl-L-methionine-dependent methyltransferases"/>
    <property type="match status" value="1"/>
</dbReference>
<protein>
    <recommendedName>
        <fullName evidence="2">Methyltransferase domain-containing protein</fullName>
    </recommendedName>
</protein>
<accession>A0A0G0RT26</accession>
<dbReference type="InterPro" id="IPR029063">
    <property type="entry name" value="SAM-dependent_MTases_sf"/>
</dbReference>
<proteinExistence type="predicted"/>
<comment type="caution">
    <text evidence="3">The sequence shown here is derived from an EMBL/GenBank/DDBJ whole genome shotgun (WGS) entry which is preliminary data.</text>
</comment>
<organism evidence="3 4">
    <name type="scientific">Candidatus Curtissbacteria bacterium GW2011_GWA1_40_24</name>
    <dbReference type="NCBI Taxonomy" id="1618406"/>
    <lineage>
        <taxon>Bacteria</taxon>
        <taxon>Candidatus Curtissiibacteriota</taxon>
    </lineage>
</organism>
<name>A0A0G0RT26_9BACT</name>
<evidence type="ECO:0000256" key="1">
    <source>
        <dbReference type="SAM" id="Coils"/>
    </source>
</evidence>
<reference evidence="3 4" key="1">
    <citation type="journal article" date="2015" name="Nature">
        <title>rRNA introns, odd ribosomes, and small enigmatic genomes across a large radiation of phyla.</title>
        <authorList>
            <person name="Brown C.T."/>
            <person name="Hug L.A."/>
            <person name="Thomas B.C."/>
            <person name="Sharon I."/>
            <person name="Castelle C.J."/>
            <person name="Singh A."/>
            <person name="Wilkins M.J."/>
            <person name="Williams K.H."/>
            <person name="Banfield J.F."/>
        </authorList>
    </citation>
    <scope>NUCLEOTIDE SEQUENCE [LARGE SCALE GENOMIC DNA]</scope>
</reference>
<feature type="coiled-coil region" evidence="1">
    <location>
        <begin position="97"/>
        <end position="124"/>
    </location>
</feature>
<dbReference type="AlphaFoldDB" id="A0A0G0RT26"/>
<dbReference type="Pfam" id="PF13847">
    <property type="entry name" value="Methyltransf_31"/>
    <property type="match status" value="1"/>
</dbReference>
<feature type="domain" description="Methyltransferase" evidence="2">
    <location>
        <begin position="120"/>
        <end position="246"/>
    </location>
</feature>
<keyword evidence="1" id="KW-0175">Coiled coil</keyword>
<dbReference type="Proteomes" id="UP000034489">
    <property type="component" value="Unassembled WGS sequence"/>
</dbReference>
<dbReference type="EMBL" id="LBYQ01000001">
    <property type="protein sequence ID" value="KKR55673.1"/>
    <property type="molecule type" value="Genomic_DNA"/>
</dbReference>
<evidence type="ECO:0000259" key="2">
    <source>
        <dbReference type="Pfam" id="PF13847"/>
    </source>
</evidence>
<dbReference type="Gene3D" id="3.40.50.150">
    <property type="entry name" value="Vaccinia Virus protein VP39"/>
    <property type="match status" value="1"/>
</dbReference>
<gene>
    <name evidence="3" type="ORF">UT92_C0001G0016</name>
</gene>
<sequence>MNEISSKNIKIIIDNDSQEYEVNGFLRKMINIFLVPVLNRLPRNLFVKSSKKAEEVHKHATTHKALEVIYSFNHQIDFEKGILNGFFHYFWQKTNNAKALRNRLKLVKRELEKAIRSINKKEIRILNLAAGSNRGVVEVVGLHKNKFDFEVFAVDKSEFAIEDAKKLASIFDVAHLFNFHKNTISKFLDENSDIKFDIIEMVGFLDYLKDEKAVRMFNQIYSALNNSGIFITGNIKDNPERKFVTEVVGWPNLIFRSESDLIKLIKNSEFRSSDIKIIYEPHNIHGVIICKK</sequence>